<dbReference type="InterPro" id="IPR037069">
    <property type="entry name" value="AcylCoA_DH/ox_N_sf"/>
</dbReference>
<proteinExistence type="predicted"/>
<organism evidence="2">
    <name type="scientific">marine sediment metagenome</name>
    <dbReference type="NCBI Taxonomy" id="412755"/>
    <lineage>
        <taxon>unclassified sequences</taxon>
        <taxon>metagenomes</taxon>
        <taxon>ecological metagenomes</taxon>
    </lineage>
</organism>
<dbReference type="GO" id="GO:0050660">
    <property type="term" value="F:flavin adenine dinucleotide binding"/>
    <property type="evidence" value="ECO:0007669"/>
    <property type="project" value="InterPro"/>
</dbReference>
<dbReference type="InterPro" id="IPR009100">
    <property type="entry name" value="AcylCoA_DH/oxidase_NM_dom_sf"/>
</dbReference>
<dbReference type="AlphaFoldDB" id="X0T0X6"/>
<reference evidence="2" key="1">
    <citation type="journal article" date="2014" name="Front. Microbiol.">
        <title>High frequency of phylogenetically diverse reductive dehalogenase-homologous genes in deep subseafloor sedimentary metagenomes.</title>
        <authorList>
            <person name="Kawai M."/>
            <person name="Futagami T."/>
            <person name="Toyoda A."/>
            <person name="Takaki Y."/>
            <person name="Nishi S."/>
            <person name="Hori S."/>
            <person name="Arai W."/>
            <person name="Tsubouchi T."/>
            <person name="Morono Y."/>
            <person name="Uchiyama I."/>
            <person name="Ito T."/>
            <person name="Fujiyama A."/>
            <person name="Inagaki F."/>
            <person name="Takami H."/>
        </authorList>
    </citation>
    <scope>NUCLEOTIDE SEQUENCE</scope>
    <source>
        <strain evidence="2">Expedition CK06-06</strain>
    </source>
</reference>
<dbReference type="Gene3D" id="1.10.540.10">
    <property type="entry name" value="Acyl-CoA dehydrogenase/oxidase, N-terminal domain"/>
    <property type="match status" value="1"/>
</dbReference>
<name>X0T0X6_9ZZZZ</name>
<sequence length="70" mass="8135">MQDALLTKEQKKLRDEVRAFVRDDVPRQLILDMDAEKVTYPRQFLEAAASRRLLGLRFPEEYGGRGLGWA</sequence>
<evidence type="ECO:0000313" key="2">
    <source>
        <dbReference type="EMBL" id="GAF86904.1"/>
    </source>
</evidence>
<feature type="non-terminal residue" evidence="2">
    <location>
        <position position="70"/>
    </location>
</feature>
<evidence type="ECO:0000259" key="1">
    <source>
        <dbReference type="Pfam" id="PF02771"/>
    </source>
</evidence>
<comment type="caution">
    <text evidence="2">The sequence shown here is derived from an EMBL/GenBank/DDBJ whole genome shotgun (WGS) entry which is preliminary data.</text>
</comment>
<dbReference type="GO" id="GO:0016627">
    <property type="term" value="F:oxidoreductase activity, acting on the CH-CH group of donors"/>
    <property type="evidence" value="ECO:0007669"/>
    <property type="project" value="InterPro"/>
</dbReference>
<dbReference type="SUPFAM" id="SSF56645">
    <property type="entry name" value="Acyl-CoA dehydrogenase NM domain-like"/>
    <property type="match status" value="1"/>
</dbReference>
<dbReference type="Pfam" id="PF02771">
    <property type="entry name" value="Acyl-CoA_dh_N"/>
    <property type="match status" value="1"/>
</dbReference>
<gene>
    <name evidence="2" type="ORF">S01H1_28928</name>
</gene>
<dbReference type="EMBL" id="BARS01017712">
    <property type="protein sequence ID" value="GAF86904.1"/>
    <property type="molecule type" value="Genomic_DNA"/>
</dbReference>
<protein>
    <recommendedName>
        <fullName evidence="1">Acyl-CoA dehydrogenase/oxidase N-terminal domain-containing protein</fullName>
    </recommendedName>
</protein>
<dbReference type="InterPro" id="IPR013786">
    <property type="entry name" value="AcylCoA_DH/ox_N"/>
</dbReference>
<feature type="domain" description="Acyl-CoA dehydrogenase/oxidase N-terminal" evidence="1">
    <location>
        <begin position="7"/>
        <end position="69"/>
    </location>
</feature>
<accession>X0T0X6</accession>